<dbReference type="OrthoDB" id="122670at2"/>
<dbReference type="Pfam" id="PF13711">
    <property type="entry name" value="DUF4160"/>
    <property type="match status" value="1"/>
</dbReference>
<name>A0A6N8ECZ0_9GAMM</name>
<dbReference type="RefSeq" id="WP_155450665.1">
    <property type="nucleotide sequence ID" value="NZ_WNKT01000031.1"/>
</dbReference>
<evidence type="ECO:0000313" key="1">
    <source>
        <dbReference type="EMBL" id="MTW22093.1"/>
    </source>
</evidence>
<evidence type="ECO:0000313" key="2">
    <source>
        <dbReference type="Proteomes" id="UP000434044"/>
    </source>
</evidence>
<reference evidence="1 2" key="1">
    <citation type="submission" date="2019-11" db="EMBL/GenBank/DDBJ databases">
        <title>Whole-genome sequence of the anaerobic purple sulfur bacterium Allochromatium palmeri DSM 15591.</title>
        <authorList>
            <person name="Kyndt J.A."/>
            <person name="Meyer T.E."/>
        </authorList>
    </citation>
    <scope>NUCLEOTIDE SEQUENCE [LARGE SCALE GENOMIC DNA]</scope>
    <source>
        <strain evidence="1 2">DSM 15591</strain>
    </source>
</reference>
<gene>
    <name evidence="1" type="ORF">GJ668_13465</name>
</gene>
<dbReference type="AlphaFoldDB" id="A0A6N8ECZ0"/>
<dbReference type="InterPro" id="IPR025427">
    <property type="entry name" value="DUF4160"/>
</dbReference>
<keyword evidence="2" id="KW-1185">Reference proteome</keyword>
<organism evidence="1 2">
    <name type="scientific">Allochromatium palmeri</name>
    <dbReference type="NCBI Taxonomy" id="231048"/>
    <lineage>
        <taxon>Bacteria</taxon>
        <taxon>Pseudomonadati</taxon>
        <taxon>Pseudomonadota</taxon>
        <taxon>Gammaproteobacteria</taxon>
        <taxon>Chromatiales</taxon>
        <taxon>Chromatiaceae</taxon>
        <taxon>Allochromatium</taxon>
    </lineage>
</organism>
<accession>A0A6N8ECZ0</accession>
<dbReference type="Proteomes" id="UP000434044">
    <property type="component" value="Unassembled WGS sequence"/>
</dbReference>
<protein>
    <submittedName>
        <fullName evidence="1">DUF4160 domain-containing protein</fullName>
    </submittedName>
</protein>
<comment type="caution">
    <text evidence="1">The sequence shown here is derived from an EMBL/GenBank/DDBJ whole genome shotgun (WGS) entry which is preliminary data.</text>
</comment>
<dbReference type="EMBL" id="WNKT01000031">
    <property type="protein sequence ID" value="MTW22093.1"/>
    <property type="molecule type" value="Genomic_DNA"/>
</dbReference>
<sequence>MPVIQRFANARVRINARDHPPPHFHVQLNDGREAWVRIEPLEIIHGHVAAREIAEVLAWASERQAWLTQTFEDLQRSTTPA</sequence>
<proteinExistence type="predicted"/>